<keyword evidence="6 10" id="KW-0812">Transmembrane</keyword>
<evidence type="ECO:0000256" key="1">
    <source>
        <dbReference type="ARBA" id="ARBA00002254"/>
    </source>
</evidence>
<keyword evidence="5 10" id="KW-0145">Chemotaxis</keyword>
<dbReference type="PANTHER" id="PTHR35091">
    <property type="entry name" value="FLAGELLAR PROTEIN FLIL"/>
    <property type="match status" value="1"/>
</dbReference>
<keyword evidence="7 10" id="KW-0283">Flagellar rotation</keyword>
<gene>
    <name evidence="11" type="ordered locus">DP2667</name>
</gene>
<comment type="subcellular location">
    <subcellularLocation>
        <location evidence="2">Cell membrane</location>
        <topology evidence="2">Single-pass membrane protein</topology>
    </subcellularLocation>
</comment>
<evidence type="ECO:0000313" key="12">
    <source>
        <dbReference type="Proteomes" id="UP000000602"/>
    </source>
</evidence>
<keyword evidence="12" id="KW-1185">Reference proteome</keyword>
<evidence type="ECO:0000256" key="8">
    <source>
        <dbReference type="ARBA" id="ARBA00022989"/>
    </source>
</evidence>
<dbReference type="GO" id="GO:0071978">
    <property type="term" value="P:bacterial-type flagellum-dependent swarming motility"/>
    <property type="evidence" value="ECO:0007669"/>
    <property type="project" value="TreeGrafter"/>
</dbReference>
<dbReference type="STRING" id="177439.DP2667"/>
<accession>Q6AJT0</accession>
<evidence type="ECO:0000313" key="11">
    <source>
        <dbReference type="EMBL" id="CAG37396.1"/>
    </source>
</evidence>
<dbReference type="AlphaFoldDB" id="Q6AJT0"/>
<dbReference type="KEGG" id="dps:DP2667"/>
<keyword evidence="11" id="KW-0282">Flagellum</keyword>
<dbReference type="HOGENOM" id="CLU_099018_2_2_7"/>
<evidence type="ECO:0000256" key="3">
    <source>
        <dbReference type="ARBA" id="ARBA00008281"/>
    </source>
</evidence>
<keyword evidence="4 10" id="KW-1003">Cell membrane</keyword>
<comment type="similarity">
    <text evidence="3 10">Belongs to the FliL family.</text>
</comment>
<dbReference type="GO" id="GO:0005886">
    <property type="term" value="C:plasma membrane"/>
    <property type="evidence" value="ECO:0007669"/>
    <property type="project" value="UniProtKB-SubCell"/>
</dbReference>
<keyword evidence="11" id="KW-0969">Cilium</keyword>
<dbReference type="eggNOG" id="COG1580">
    <property type="taxonomic scope" value="Bacteria"/>
</dbReference>
<organism evidence="11 12">
    <name type="scientific">Desulfotalea psychrophila (strain LSv54 / DSM 12343)</name>
    <dbReference type="NCBI Taxonomy" id="177439"/>
    <lineage>
        <taxon>Bacteria</taxon>
        <taxon>Pseudomonadati</taxon>
        <taxon>Thermodesulfobacteriota</taxon>
        <taxon>Desulfobulbia</taxon>
        <taxon>Desulfobulbales</taxon>
        <taxon>Desulfocapsaceae</taxon>
        <taxon>Desulfotalea</taxon>
    </lineage>
</organism>
<sequence>MAEEKASPQEKNGKKKKLFLIGGIALVAIILIGIIAYLLLNKGDDTQVTDKNVPVPQVNATNLGPMVDLQDFVVNIISDEENHYVKTAITLEVSNSSASEEVGMRMPQMRDTIILIFGNKDYRELQDLQGKKQLKAEISSRINAILQTGQVVAVYFTAFVVQ</sequence>
<dbReference type="Pfam" id="PF03748">
    <property type="entry name" value="FliL"/>
    <property type="match status" value="1"/>
</dbReference>
<dbReference type="RefSeq" id="WP_011189908.1">
    <property type="nucleotide sequence ID" value="NC_006138.1"/>
</dbReference>
<evidence type="ECO:0000256" key="7">
    <source>
        <dbReference type="ARBA" id="ARBA00022779"/>
    </source>
</evidence>
<protein>
    <recommendedName>
        <fullName evidence="10">Flagellar protein FliL</fullName>
    </recommendedName>
</protein>
<keyword evidence="8 10" id="KW-1133">Transmembrane helix</keyword>
<keyword evidence="9 10" id="KW-0472">Membrane</keyword>
<evidence type="ECO:0000256" key="2">
    <source>
        <dbReference type="ARBA" id="ARBA00004162"/>
    </source>
</evidence>
<evidence type="ECO:0000256" key="5">
    <source>
        <dbReference type="ARBA" id="ARBA00022500"/>
    </source>
</evidence>
<dbReference type="GO" id="GO:0009425">
    <property type="term" value="C:bacterial-type flagellum basal body"/>
    <property type="evidence" value="ECO:0007669"/>
    <property type="project" value="InterPro"/>
</dbReference>
<evidence type="ECO:0000256" key="9">
    <source>
        <dbReference type="ARBA" id="ARBA00023136"/>
    </source>
</evidence>
<name>Q6AJT0_DESPS</name>
<feature type="transmembrane region" description="Helical" evidence="10">
    <location>
        <begin position="18"/>
        <end position="40"/>
    </location>
</feature>
<dbReference type="EMBL" id="CR522870">
    <property type="protein sequence ID" value="CAG37396.1"/>
    <property type="molecule type" value="Genomic_DNA"/>
</dbReference>
<dbReference type="InterPro" id="IPR005503">
    <property type="entry name" value="FliL"/>
</dbReference>
<dbReference type="Proteomes" id="UP000000602">
    <property type="component" value="Chromosome"/>
</dbReference>
<evidence type="ECO:0000256" key="6">
    <source>
        <dbReference type="ARBA" id="ARBA00022692"/>
    </source>
</evidence>
<dbReference type="OrthoDB" id="9799777at2"/>
<dbReference type="PANTHER" id="PTHR35091:SF2">
    <property type="entry name" value="FLAGELLAR PROTEIN FLIL"/>
    <property type="match status" value="1"/>
</dbReference>
<keyword evidence="11" id="KW-0966">Cell projection</keyword>
<comment type="function">
    <text evidence="1 10">Controls the rotational direction of flagella during chemotaxis.</text>
</comment>
<reference evidence="12" key="1">
    <citation type="journal article" date="2004" name="Environ. Microbiol.">
        <title>The genome of Desulfotalea psychrophila, a sulfate-reducing bacterium from permanently cold Arctic sediments.</title>
        <authorList>
            <person name="Rabus R."/>
            <person name="Ruepp A."/>
            <person name="Frickey T."/>
            <person name="Rattei T."/>
            <person name="Fartmann B."/>
            <person name="Stark M."/>
            <person name="Bauer M."/>
            <person name="Zibat A."/>
            <person name="Lombardot T."/>
            <person name="Becker I."/>
            <person name="Amann J."/>
            <person name="Gellner K."/>
            <person name="Teeling H."/>
            <person name="Leuschner W.D."/>
            <person name="Gloeckner F.-O."/>
            <person name="Lupas A.N."/>
            <person name="Amann R."/>
            <person name="Klenk H.-P."/>
        </authorList>
    </citation>
    <scope>NUCLEOTIDE SEQUENCE [LARGE SCALE GENOMIC DNA]</scope>
    <source>
        <strain evidence="12">DSM 12343 / LSv54</strain>
    </source>
</reference>
<proteinExistence type="inferred from homology"/>
<evidence type="ECO:0000256" key="10">
    <source>
        <dbReference type="RuleBase" id="RU364125"/>
    </source>
</evidence>
<dbReference type="GO" id="GO:0006935">
    <property type="term" value="P:chemotaxis"/>
    <property type="evidence" value="ECO:0007669"/>
    <property type="project" value="UniProtKB-KW"/>
</dbReference>
<evidence type="ECO:0000256" key="4">
    <source>
        <dbReference type="ARBA" id="ARBA00022475"/>
    </source>
</evidence>